<evidence type="ECO:0000256" key="1">
    <source>
        <dbReference type="SAM" id="MobiDB-lite"/>
    </source>
</evidence>
<dbReference type="Proteomes" id="UP000075882">
    <property type="component" value="Unassembled WGS sequence"/>
</dbReference>
<keyword evidence="2" id="KW-0812">Transmembrane</keyword>
<feature type="region of interest" description="Disordered" evidence="1">
    <location>
        <begin position="99"/>
        <end position="124"/>
    </location>
</feature>
<feature type="transmembrane region" description="Helical" evidence="2">
    <location>
        <begin position="7"/>
        <end position="33"/>
    </location>
</feature>
<organism evidence="3">
    <name type="scientific">Anopheles coluzzii</name>
    <name type="common">African malaria mosquito</name>
    <dbReference type="NCBI Taxonomy" id="1518534"/>
    <lineage>
        <taxon>Eukaryota</taxon>
        <taxon>Metazoa</taxon>
        <taxon>Ecdysozoa</taxon>
        <taxon>Arthropoda</taxon>
        <taxon>Hexapoda</taxon>
        <taxon>Insecta</taxon>
        <taxon>Pterygota</taxon>
        <taxon>Neoptera</taxon>
        <taxon>Endopterygota</taxon>
        <taxon>Diptera</taxon>
        <taxon>Nematocera</taxon>
        <taxon>Culicoidea</taxon>
        <taxon>Culicidae</taxon>
        <taxon>Anophelinae</taxon>
        <taxon>Anopheles</taxon>
    </lineage>
</organism>
<feature type="compositionally biased region" description="Pro residues" evidence="1">
    <location>
        <begin position="101"/>
        <end position="112"/>
    </location>
</feature>
<evidence type="ECO:0000313" key="3">
    <source>
        <dbReference type="EnsemblMetazoa" id="ACOM041546-PA.1"/>
    </source>
</evidence>
<dbReference type="EnsemblMetazoa" id="ACOM041546-RA">
    <property type="protein sequence ID" value="ACOM041546-PA.1"/>
    <property type="gene ID" value="ACOM041546"/>
</dbReference>
<accession>A0A8W7Q106</accession>
<sequence length="198" mass="20532">MSISADVLVVIVLILAVSDCTFPPVAVLLLLLFGPPPPVALLLLATAMALETPALAASASAATNDLHCSCISSSELLRALRFSCASLCVWASPHSLGDTPPTLPGTSPPGTPAPGYGPAQTSTSATPLSRFSLFVVRVPPRADFCRSSSASMRSVSISSISLIDSRRSSANLQRSCSLRALNVTSTLPSTFCDSRMQN</sequence>
<dbReference type="AlphaFoldDB" id="A0A8W7Q106"/>
<reference evidence="3" key="1">
    <citation type="submission" date="2022-08" db="UniProtKB">
        <authorList>
            <consortium name="EnsemblMetazoa"/>
        </authorList>
    </citation>
    <scope>IDENTIFICATION</scope>
</reference>
<evidence type="ECO:0000256" key="2">
    <source>
        <dbReference type="SAM" id="Phobius"/>
    </source>
</evidence>
<protein>
    <submittedName>
        <fullName evidence="3">Uncharacterized protein</fullName>
    </submittedName>
</protein>
<name>A0A8W7Q106_ANOCL</name>
<keyword evidence="2" id="KW-1133">Transmembrane helix</keyword>
<feature type="transmembrane region" description="Helical" evidence="2">
    <location>
        <begin position="39"/>
        <end position="57"/>
    </location>
</feature>
<keyword evidence="2" id="KW-0472">Membrane</keyword>
<proteinExistence type="predicted"/>